<dbReference type="AlphaFoldDB" id="A0AAU2V0J7"/>
<reference evidence="1" key="1">
    <citation type="submission" date="2022-10" db="EMBL/GenBank/DDBJ databases">
        <title>The complete genomes of actinobacterial strains from the NBC collection.</title>
        <authorList>
            <person name="Joergensen T.S."/>
            <person name="Alvarez Arevalo M."/>
            <person name="Sterndorff E.B."/>
            <person name="Faurdal D."/>
            <person name="Vuksanovic O."/>
            <person name="Mourched A.-S."/>
            <person name="Charusanti P."/>
            <person name="Shaw S."/>
            <person name="Blin K."/>
            <person name="Weber T."/>
        </authorList>
    </citation>
    <scope>NUCLEOTIDE SEQUENCE</scope>
    <source>
        <strain evidence="1">NBC_00003</strain>
    </source>
</reference>
<dbReference type="InterPro" id="IPR036291">
    <property type="entry name" value="NAD(P)-bd_dom_sf"/>
</dbReference>
<sequence>MIHLGADDLAALLTPAAAAEALAAVLREGLDPEQCPARSNIPVPAGELLIMPAASAAYAGVKIAGVAPANPARGLPRITGSFLLLDGPTLLPLALFDAAALTTVRTAAVSALAIDALAEPDAARLVLFGAGPQAYAHLESALNTRELTHMTVVSRTGEAAERLVTYARELGLEARAGEPPEVSSADLVICCTTAREPLFDGRRIPAHATVVAVGSHQPAVRETDSELVRRSSVWVEARTAALSEAGDLLIPLAEGVIDEDHIAGTLADLVRGETKAPGDRPRFFKSVGMAWEDLAVAAAVHRASSPVRAVPVGAELRGPEPHG</sequence>
<dbReference type="GO" id="GO:0005737">
    <property type="term" value="C:cytoplasm"/>
    <property type="evidence" value="ECO:0007669"/>
    <property type="project" value="TreeGrafter"/>
</dbReference>
<name>A0AAU2V0J7_9ACTN</name>
<dbReference type="Pfam" id="PF02423">
    <property type="entry name" value="OCD_Mu_crystall"/>
    <property type="match status" value="1"/>
</dbReference>
<dbReference type="InterPro" id="IPR003462">
    <property type="entry name" value="ODC_Mu_crystall"/>
</dbReference>
<dbReference type="EMBL" id="CP108318">
    <property type="protein sequence ID" value="WTW60874.1"/>
    <property type="molecule type" value="Genomic_DNA"/>
</dbReference>
<dbReference type="PIRSF" id="PIRSF001439">
    <property type="entry name" value="CryM"/>
    <property type="match status" value="1"/>
</dbReference>
<dbReference type="InterPro" id="IPR023401">
    <property type="entry name" value="ODC_N"/>
</dbReference>
<dbReference type="Gene3D" id="3.40.50.720">
    <property type="entry name" value="NAD(P)-binding Rossmann-like Domain"/>
    <property type="match status" value="1"/>
</dbReference>
<organism evidence="1">
    <name type="scientific">Streptomyces sp. NBC_00003</name>
    <dbReference type="NCBI Taxonomy" id="2903608"/>
    <lineage>
        <taxon>Bacteria</taxon>
        <taxon>Bacillati</taxon>
        <taxon>Actinomycetota</taxon>
        <taxon>Actinomycetes</taxon>
        <taxon>Kitasatosporales</taxon>
        <taxon>Streptomycetaceae</taxon>
        <taxon>Streptomyces</taxon>
    </lineage>
</organism>
<gene>
    <name evidence="1" type="ORF">OG549_09570</name>
</gene>
<dbReference type="Gene3D" id="3.30.1780.10">
    <property type="entry name" value="ornithine cyclodeaminase, domain 1"/>
    <property type="match status" value="1"/>
</dbReference>
<dbReference type="SUPFAM" id="SSF51735">
    <property type="entry name" value="NAD(P)-binding Rossmann-fold domains"/>
    <property type="match status" value="1"/>
</dbReference>
<protein>
    <submittedName>
        <fullName evidence="1">Ornithine cyclodeaminase family protein</fullName>
    </submittedName>
</protein>
<dbReference type="PANTHER" id="PTHR13812">
    <property type="entry name" value="KETIMINE REDUCTASE MU-CRYSTALLIN"/>
    <property type="match status" value="1"/>
</dbReference>
<accession>A0AAU2V0J7</accession>
<dbReference type="PANTHER" id="PTHR13812:SF19">
    <property type="entry name" value="KETIMINE REDUCTASE MU-CRYSTALLIN"/>
    <property type="match status" value="1"/>
</dbReference>
<proteinExistence type="predicted"/>
<evidence type="ECO:0000313" key="1">
    <source>
        <dbReference type="EMBL" id="WTW60874.1"/>
    </source>
</evidence>